<accession>A0A182K813</accession>
<evidence type="ECO:0000313" key="2">
    <source>
        <dbReference type="EnsemblMetazoa" id="ACHR006898-PA"/>
    </source>
</evidence>
<dbReference type="InterPro" id="IPR036084">
    <property type="entry name" value="Ser_inhib-like_sf"/>
</dbReference>
<feature type="chain" id="PRO_5008125264" evidence="1">
    <location>
        <begin position="19"/>
        <end position="183"/>
    </location>
</feature>
<sequence length="183" mass="19697">MKHLLVFSLLLLAGCLEANHCVPRRCPKDEVFTCCPTCPQTACIPQDIQCTKVCWPGCVCRNGYLPATTRATVMNWTIVLLFAAGCGICAAQTTVKSPATTTSVPSLKGFIPLAPGAKCPITTCGRNQVLQTCGLCYDNTCAGLLEICKRVCYCGCYCKRGLVRVTKNGPCILPKQCPRLLTV</sequence>
<dbReference type="SUPFAM" id="SSF57567">
    <property type="entry name" value="Serine protease inhibitors"/>
    <property type="match status" value="1"/>
</dbReference>
<protein>
    <submittedName>
        <fullName evidence="2">TIL domain-containing protein</fullName>
    </submittedName>
</protein>
<dbReference type="CDD" id="cd19941">
    <property type="entry name" value="TIL"/>
    <property type="match status" value="1"/>
</dbReference>
<dbReference type="EnsemblMetazoa" id="ACHR006898-RA">
    <property type="protein sequence ID" value="ACHR006898-PA"/>
    <property type="gene ID" value="ACHR006898"/>
</dbReference>
<reference evidence="2" key="2">
    <citation type="submission" date="2020-05" db="UniProtKB">
        <authorList>
            <consortium name="EnsemblMetazoa"/>
        </authorList>
    </citation>
    <scope>IDENTIFICATION</scope>
    <source>
        <strain evidence="2">ACHKN1017</strain>
    </source>
</reference>
<dbReference type="VEuPathDB" id="VectorBase:ACHR006898"/>
<dbReference type="PROSITE" id="PS51257">
    <property type="entry name" value="PROKAR_LIPOPROTEIN"/>
    <property type="match status" value="1"/>
</dbReference>
<dbReference type="Gene3D" id="2.10.25.10">
    <property type="entry name" value="Laminin"/>
    <property type="match status" value="1"/>
</dbReference>
<proteinExistence type="predicted"/>
<feature type="signal peptide" evidence="1">
    <location>
        <begin position="1"/>
        <end position="18"/>
    </location>
</feature>
<name>A0A182K813_9DIPT</name>
<dbReference type="AlphaFoldDB" id="A0A182K813"/>
<reference evidence="3" key="1">
    <citation type="submission" date="2013-03" db="EMBL/GenBank/DDBJ databases">
        <title>The Genome Sequence of Anopheles christyi ACHKN1017.</title>
        <authorList>
            <consortium name="The Broad Institute Genomics Platform"/>
            <person name="Neafsey D.E."/>
            <person name="Besansky N."/>
            <person name="Walker B."/>
            <person name="Young S.K."/>
            <person name="Zeng Q."/>
            <person name="Gargeya S."/>
            <person name="Fitzgerald M."/>
            <person name="Haas B."/>
            <person name="Abouelleil A."/>
            <person name="Allen A.W."/>
            <person name="Alvarado L."/>
            <person name="Arachchi H.M."/>
            <person name="Berlin A.M."/>
            <person name="Chapman S.B."/>
            <person name="Gainer-Dewar J."/>
            <person name="Goldberg J."/>
            <person name="Griggs A."/>
            <person name="Gujja S."/>
            <person name="Hansen M."/>
            <person name="Howarth C."/>
            <person name="Imamovic A."/>
            <person name="Ireland A."/>
            <person name="Larimer J."/>
            <person name="McCowan C."/>
            <person name="Murphy C."/>
            <person name="Pearson M."/>
            <person name="Poon T.W."/>
            <person name="Priest M."/>
            <person name="Roberts A."/>
            <person name="Saif S."/>
            <person name="Shea T."/>
            <person name="Sisk P."/>
            <person name="Sykes S."/>
            <person name="Wortman J."/>
            <person name="Nusbaum C."/>
            <person name="Birren B."/>
        </authorList>
    </citation>
    <scope>NUCLEOTIDE SEQUENCE [LARGE SCALE GENOMIC DNA]</scope>
    <source>
        <strain evidence="3">ACHKN1017</strain>
    </source>
</reference>
<keyword evidence="3" id="KW-1185">Reference proteome</keyword>
<evidence type="ECO:0000256" key="1">
    <source>
        <dbReference type="SAM" id="SignalP"/>
    </source>
</evidence>
<dbReference type="Proteomes" id="UP000075881">
    <property type="component" value="Unassembled WGS sequence"/>
</dbReference>
<organism evidence="2 3">
    <name type="scientific">Anopheles christyi</name>
    <dbReference type="NCBI Taxonomy" id="43041"/>
    <lineage>
        <taxon>Eukaryota</taxon>
        <taxon>Metazoa</taxon>
        <taxon>Ecdysozoa</taxon>
        <taxon>Arthropoda</taxon>
        <taxon>Hexapoda</taxon>
        <taxon>Insecta</taxon>
        <taxon>Pterygota</taxon>
        <taxon>Neoptera</taxon>
        <taxon>Endopterygota</taxon>
        <taxon>Diptera</taxon>
        <taxon>Nematocera</taxon>
        <taxon>Culicoidea</taxon>
        <taxon>Culicidae</taxon>
        <taxon>Anophelinae</taxon>
        <taxon>Anopheles</taxon>
    </lineage>
</organism>
<evidence type="ECO:0000313" key="3">
    <source>
        <dbReference type="Proteomes" id="UP000075881"/>
    </source>
</evidence>
<dbReference type="STRING" id="43041.A0A182K813"/>
<keyword evidence="1" id="KW-0732">Signal</keyword>